<accession>A0A915KCZ9</accession>
<name>A0A915KCZ9_ROMCU</name>
<dbReference type="Proteomes" id="UP000887565">
    <property type="component" value="Unplaced"/>
</dbReference>
<evidence type="ECO:0000313" key="2">
    <source>
        <dbReference type="WBParaSite" id="nRc.2.0.1.t35951-RA"/>
    </source>
</evidence>
<dbReference type="WBParaSite" id="nRc.2.0.1.t35951-RA">
    <property type="protein sequence ID" value="nRc.2.0.1.t35951-RA"/>
    <property type="gene ID" value="nRc.2.0.1.g35951"/>
</dbReference>
<sequence length="124" mass="13960">MDKSSGGNGGGINAFAMLHDELIALGRQISQAERGIDIQTIKSHQYELIPQPTNVEDRMGVKMNLVKSERLEFQEMNPNSPPNAADLKKFEQIKLDPLLRVRYQKIRRAVTEPDLDDLKESGIT</sequence>
<keyword evidence="1" id="KW-1185">Reference proteome</keyword>
<dbReference type="AlphaFoldDB" id="A0A915KCZ9"/>
<organism evidence="1 2">
    <name type="scientific">Romanomermis culicivorax</name>
    <name type="common">Nematode worm</name>
    <dbReference type="NCBI Taxonomy" id="13658"/>
    <lineage>
        <taxon>Eukaryota</taxon>
        <taxon>Metazoa</taxon>
        <taxon>Ecdysozoa</taxon>
        <taxon>Nematoda</taxon>
        <taxon>Enoplea</taxon>
        <taxon>Dorylaimia</taxon>
        <taxon>Mermithida</taxon>
        <taxon>Mermithoidea</taxon>
        <taxon>Mermithidae</taxon>
        <taxon>Romanomermis</taxon>
    </lineage>
</organism>
<evidence type="ECO:0000313" key="1">
    <source>
        <dbReference type="Proteomes" id="UP000887565"/>
    </source>
</evidence>
<proteinExistence type="predicted"/>
<protein>
    <submittedName>
        <fullName evidence="2">Uncharacterized protein</fullName>
    </submittedName>
</protein>
<reference evidence="2" key="1">
    <citation type="submission" date="2022-11" db="UniProtKB">
        <authorList>
            <consortium name="WormBaseParasite"/>
        </authorList>
    </citation>
    <scope>IDENTIFICATION</scope>
</reference>